<dbReference type="EMBL" id="RHHN01000084">
    <property type="protein sequence ID" value="RNB48883.1"/>
    <property type="molecule type" value="Genomic_DNA"/>
</dbReference>
<proteinExistence type="predicted"/>
<gene>
    <name evidence="1" type="ORF">EB820_23230</name>
</gene>
<sequence>YRYKERHLVECFFNKIKHFRRIATRYDKLAKSFLAFVYVASIFKLTQ</sequence>
<feature type="non-terminal residue" evidence="1">
    <location>
        <position position="1"/>
    </location>
</feature>
<name>A0A3M8ACE2_9BACL</name>
<comment type="caution">
    <text evidence="1">The sequence shown here is derived from an EMBL/GenBank/DDBJ whole genome shotgun (WGS) entry which is preliminary data.</text>
</comment>
<protein>
    <submittedName>
        <fullName evidence="1">Transposase</fullName>
    </submittedName>
</protein>
<accession>A0A3M8ACE2</accession>
<dbReference type="Proteomes" id="UP000276178">
    <property type="component" value="Unassembled WGS sequence"/>
</dbReference>
<reference evidence="1 2" key="1">
    <citation type="submission" date="2018-10" db="EMBL/GenBank/DDBJ databases">
        <title>Phylogenomics of Brevibacillus.</title>
        <authorList>
            <person name="Dunlap C."/>
        </authorList>
    </citation>
    <scope>NUCLEOTIDE SEQUENCE [LARGE SCALE GENOMIC DNA]</scope>
    <source>
        <strain evidence="1 2">NRRL NRS 1219</strain>
    </source>
</reference>
<evidence type="ECO:0000313" key="2">
    <source>
        <dbReference type="Proteomes" id="UP000276178"/>
    </source>
</evidence>
<organism evidence="1 2">
    <name type="scientific">Brevibacillus agri</name>
    <dbReference type="NCBI Taxonomy" id="51101"/>
    <lineage>
        <taxon>Bacteria</taxon>
        <taxon>Bacillati</taxon>
        <taxon>Bacillota</taxon>
        <taxon>Bacilli</taxon>
        <taxon>Bacillales</taxon>
        <taxon>Paenibacillaceae</taxon>
        <taxon>Brevibacillus</taxon>
    </lineage>
</organism>
<dbReference type="AlphaFoldDB" id="A0A3M8ACE2"/>
<evidence type="ECO:0000313" key="1">
    <source>
        <dbReference type="EMBL" id="RNB48883.1"/>
    </source>
</evidence>